<sequence length="210" mass="24218">MYRLSHKESANVTDNTQSYSYHSKYRRSSRTRLIFFLSIGLIVETTALLVLFIQLILSGQENLELTVVEKKQSQELQRLQPEVEKLRTELAALTASRLPNLTKLEFDKVIPLDLGYVKNIVFTVAGKDSDKHYEYKIVMHNSELTLIHPEVDILFFDRVGIQVGLSRIGFHEDGTPNLDMLERGEVRSFSAMVDLMDDANPEYFRVKIHK</sequence>
<gene>
    <name evidence="2" type="ORF">sS8_3651</name>
</gene>
<keyword evidence="1" id="KW-1133">Transmembrane helix</keyword>
<organism evidence="2 3">
    <name type="scientific">Methylocaldum marinum</name>
    <dbReference type="NCBI Taxonomy" id="1432792"/>
    <lineage>
        <taxon>Bacteria</taxon>
        <taxon>Pseudomonadati</taxon>
        <taxon>Pseudomonadota</taxon>
        <taxon>Gammaproteobacteria</taxon>
        <taxon>Methylococcales</taxon>
        <taxon>Methylococcaceae</taxon>
        <taxon>Methylocaldum</taxon>
    </lineage>
</organism>
<dbReference type="Proteomes" id="UP000266313">
    <property type="component" value="Chromosome"/>
</dbReference>
<feature type="transmembrane region" description="Helical" evidence="1">
    <location>
        <begin position="33"/>
        <end position="57"/>
    </location>
</feature>
<evidence type="ECO:0000256" key="1">
    <source>
        <dbReference type="SAM" id="Phobius"/>
    </source>
</evidence>
<proteinExistence type="predicted"/>
<dbReference type="AlphaFoldDB" id="A0A250KV96"/>
<name>A0A250KV96_9GAMM</name>
<protein>
    <submittedName>
        <fullName evidence="2">Uncharacterized protein</fullName>
    </submittedName>
</protein>
<keyword evidence="3" id="KW-1185">Reference proteome</keyword>
<dbReference type="KEGG" id="mmai:sS8_3651"/>
<reference evidence="2 3" key="1">
    <citation type="submission" date="2016-12" db="EMBL/GenBank/DDBJ databases">
        <title>Genome sequencing of Methylocaldum marinum.</title>
        <authorList>
            <person name="Takeuchi M."/>
            <person name="Kamagata Y."/>
            <person name="Hiraoka S."/>
            <person name="Oshima K."/>
            <person name="Hattori M."/>
            <person name="Iwasaki W."/>
        </authorList>
    </citation>
    <scope>NUCLEOTIDE SEQUENCE [LARGE SCALE GENOMIC DNA]</scope>
    <source>
        <strain evidence="2 3">S8</strain>
    </source>
</reference>
<keyword evidence="1" id="KW-0472">Membrane</keyword>
<evidence type="ECO:0000313" key="3">
    <source>
        <dbReference type="Proteomes" id="UP000266313"/>
    </source>
</evidence>
<dbReference type="EMBL" id="AP017928">
    <property type="protein sequence ID" value="BBA35588.1"/>
    <property type="molecule type" value="Genomic_DNA"/>
</dbReference>
<accession>A0A250KV96</accession>
<keyword evidence="1" id="KW-0812">Transmembrane</keyword>
<evidence type="ECO:0000313" key="2">
    <source>
        <dbReference type="EMBL" id="BBA35588.1"/>
    </source>
</evidence>